<reference evidence="3 4" key="1">
    <citation type="submission" date="2016-07" db="EMBL/GenBank/DDBJ databases">
        <title>Multiple horizontal gene transfer events from other fungi enriched the ability of initially mycotrophic Trichoderma (Ascomycota) to feed on dead plant biomass.</title>
        <authorList>
            <consortium name="DOE Joint Genome Institute"/>
            <person name="Aerts A."/>
            <person name="Atanasova L."/>
            <person name="Chenthamara K."/>
            <person name="Zhang J."/>
            <person name="Grujic M."/>
            <person name="Henrissat B."/>
            <person name="Kuo A."/>
            <person name="Salamov A."/>
            <person name="Lipzen A."/>
            <person name="Labutti K."/>
            <person name="Barry K."/>
            <person name="Miao Y."/>
            <person name="Rahimi M.J."/>
            <person name="Shen Q."/>
            <person name="Grigoriev I.V."/>
            <person name="Kubicek C.P."/>
            <person name="Druzhinina I.S."/>
        </authorList>
    </citation>
    <scope>NUCLEOTIDE SEQUENCE [LARGE SCALE GENOMIC DNA]</scope>
    <source>
        <strain evidence="3 4">CBS 433.97</strain>
    </source>
</reference>
<proteinExistence type="predicted"/>
<evidence type="ECO:0000313" key="3">
    <source>
        <dbReference type="EMBL" id="PTB39265.1"/>
    </source>
</evidence>
<dbReference type="EMBL" id="KZ679264">
    <property type="protein sequence ID" value="PTB39265.1"/>
    <property type="molecule type" value="Genomic_DNA"/>
</dbReference>
<evidence type="ECO:0000259" key="2">
    <source>
        <dbReference type="PROSITE" id="PS00036"/>
    </source>
</evidence>
<dbReference type="PANTHER" id="PTHR42070">
    <property type="entry name" value="FILAMENT ASSOCIATED PROTEIN, PUTATIVE (AFU_ORTHOLOGUE AFUA_8G06630)-RELATED"/>
    <property type="match status" value="1"/>
</dbReference>
<evidence type="ECO:0000256" key="1">
    <source>
        <dbReference type="SAM" id="MobiDB-lite"/>
    </source>
</evidence>
<dbReference type="InterPro" id="IPR004827">
    <property type="entry name" value="bZIP"/>
</dbReference>
<dbReference type="InterPro" id="IPR046347">
    <property type="entry name" value="bZIP_sf"/>
</dbReference>
<sequence>MPRKFITQDVKDQNRESQRRSRARRTEVMNDLKKQVEAYQQQGAAASLEMQKVAQAVAFENQRLRNLLNMHGVSQDDIHRYISMPSIPSSFTQASLYGPSSLRCRACGSTAIVAEKLPVSISAKKSCASSSISQEEAIHPQPSTSVRSEATQNRHTDKITIAAAPTALALPRPRSIISHAFEDKSGQKELINKHQSENRASYADKDKDKIRDGESETSLDFETPPSTPQRDPHCASEKTGHIDAMETSCDTAASILVDLHHHADAERARAALGCKGPNSCTVNNIKIFQLLENFS</sequence>
<dbReference type="SUPFAM" id="SSF57959">
    <property type="entry name" value="Leucine zipper domain"/>
    <property type="match status" value="1"/>
</dbReference>
<feature type="region of interest" description="Disordered" evidence="1">
    <location>
        <begin position="130"/>
        <end position="165"/>
    </location>
</feature>
<accession>A0A2T3Z389</accession>
<dbReference type="Proteomes" id="UP000240493">
    <property type="component" value="Unassembled WGS sequence"/>
</dbReference>
<feature type="region of interest" description="Disordered" evidence="1">
    <location>
        <begin position="1"/>
        <end position="26"/>
    </location>
</feature>
<feature type="compositionally biased region" description="Polar residues" evidence="1">
    <location>
        <begin position="141"/>
        <end position="151"/>
    </location>
</feature>
<dbReference type="STRING" id="1042311.A0A2T3Z389"/>
<name>A0A2T3Z389_TRIA4</name>
<dbReference type="PROSITE" id="PS00036">
    <property type="entry name" value="BZIP_BASIC"/>
    <property type="match status" value="1"/>
</dbReference>
<dbReference type="CDD" id="cd14688">
    <property type="entry name" value="bZIP_YAP"/>
    <property type="match status" value="1"/>
</dbReference>
<feature type="compositionally biased region" description="Basic and acidic residues" evidence="1">
    <location>
        <begin position="192"/>
        <end position="214"/>
    </location>
</feature>
<dbReference type="GO" id="GO:0003700">
    <property type="term" value="F:DNA-binding transcription factor activity"/>
    <property type="evidence" value="ECO:0007669"/>
    <property type="project" value="InterPro"/>
</dbReference>
<feature type="region of interest" description="Disordered" evidence="1">
    <location>
        <begin position="192"/>
        <end position="236"/>
    </location>
</feature>
<feature type="domain" description="BZIP" evidence="2">
    <location>
        <begin position="11"/>
        <end position="24"/>
    </location>
</feature>
<dbReference type="OrthoDB" id="4505928at2759"/>
<dbReference type="PANTHER" id="PTHR42070:SF1">
    <property type="entry name" value="FILAMENT ASSOCIATED PROTEIN, PUTATIVE (AFU_ORTHOLOGUE AFUA_8G06630)-RELATED"/>
    <property type="match status" value="1"/>
</dbReference>
<keyword evidence="4" id="KW-1185">Reference proteome</keyword>
<evidence type="ECO:0000313" key="4">
    <source>
        <dbReference type="Proteomes" id="UP000240493"/>
    </source>
</evidence>
<gene>
    <name evidence="3" type="ORF">M441DRAFT_48449</name>
</gene>
<dbReference type="AlphaFoldDB" id="A0A2T3Z389"/>
<feature type="compositionally biased region" description="Basic and acidic residues" evidence="1">
    <location>
        <begin position="9"/>
        <end position="26"/>
    </location>
</feature>
<protein>
    <recommendedName>
        <fullName evidence="2">BZIP domain-containing protein</fullName>
    </recommendedName>
</protein>
<organism evidence="3 4">
    <name type="scientific">Trichoderma asperellum (strain ATCC 204424 / CBS 433.97 / NBRC 101777)</name>
    <dbReference type="NCBI Taxonomy" id="1042311"/>
    <lineage>
        <taxon>Eukaryota</taxon>
        <taxon>Fungi</taxon>
        <taxon>Dikarya</taxon>
        <taxon>Ascomycota</taxon>
        <taxon>Pezizomycotina</taxon>
        <taxon>Sordariomycetes</taxon>
        <taxon>Hypocreomycetidae</taxon>
        <taxon>Hypocreales</taxon>
        <taxon>Hypocreaceae</taxon>
        <taxon>Trichoderma</taxon>
    </lineage>
</organism>